<dbReference type="Pfam" id="PF00296">
    <property type="entry name" value="Bac_luciferase"/>
    <property type="match status" value="1"/>
</dbReference>
<keyword evidence="3" id="KW-0560">Oxidoreductase</keyword>
<dbReference type="NCBIfam" id="TIGR03558">
    <property type="entry name" value="oxido_grp_1"/>
    <property type="match status" value="1"/>
</dbReference>
<protein>
    <submittedName>
        <fullName evidence="3">Alkane 1-monooxygenase</fullName>
    </submittedName>
</protein>
<sequence>MTLKLSILDQSIIYEGDTAVTAIQKTIRLAQKAEELGYHRFWVSEHHDSDSLAGSSPEVLIAHLLAKTERIRIGSGGVMLQHYSPYKVAENFNLLATLAPGRVDLGIGRAPGGLPRSTRALQLGHGQEVPSLTDKVIELEKYIHDQLEDDHPLAGLKASPVPAQPAELYLLGTTVVSAQSAAERGLPYVFALFINSDESVAWEALQVYREHFRSDKGAEPQTLLALSVIVADTDEEARKLASDFKAVKIHLASGKTYNLGKVEQAEEFGRQSGEAYTIEVKEANIVHGSGETVRRKLLEIQQKYGVDEFIITSIVKDFDDRIRSFEQLSHVFIETTAQR</sequence>
<organism evidence="3 4">
    <name type="scientific">Paenibacillus selenitireducens</name>
    <dbReference type="NCBI Taxonomy" id="1324314"/>
    <lineage>
        <taxon>Bacteria</taxon>
        <taxon>Bacillati</taxon>
        <taxon>Bacillota</taxon>
        <taxon>Bacilli</taxon>
        <taxon>Bacillales</taxon>
        <taxon>Paenibacillaceae</taxon>
        <taxon>Paenibacillus</taxon>
    </lineage>
</organism>
<dbReference type="GO" id="GO:0016705">
    <property type="term" value="F:oxidoreductase activity, acting on paired donors, with incorporation or reduction of molecular oxygen"/>
    <property type="evidence" value="ECO:0007669"/>
    <property type="project" value="InterPro"/>
</dbReference>
<dbReference type="PANTHER" id="PTHR30137">
    <property type="entry name" value="LUCIFERASE-LIKE MONOOXYGENASE"/>
    <property type="match status" value="1"/>
</dbReference>
<dbReference type="EMBL" id="MSZX01000002">
    <property type="protein sequence ID" value="OPA80121.1"/>
    <property type="molecule type" value="Genomic_DNA"/>
</dbReference>
<dbReference type="InterPro" id="IPR011251">
    <property type="entry name" value="Luciferase-like_dom"/>
</dbReference>
<accession>A0A1T2XJQ8</accession>
<dbReference type="InterPro" id="IPR036661">
    <property type="entry name" value="Luciferase-like_sf"/>
</dbReference>
<dbReference type="GO" id="GO:0004497">
    <property type="term" value="F:monooxygenase activity"/>
    <property type="evidence" value="ECO:0007669"/>
    <property type="project" value="UniProtKB-KW"/>
</dbReference>
<comment type="similarity">
    <text evidence="1">To bacterial alkanal monooxygenase alpha and beta chains.</text>
</comment>
<dbReference type="SUPFAM" id="SSF51679">
    <property type="entry name" value="Bacterial luciferase-like"/>
    <property type="match status" value="1"/>
</dbReference>
<reference evidence="3 4" key="1">
    <citation type="submission" date="2017-01" db="EMBL/GenBank/DDBJ databases">
        <title>Genome analysis of Paenibacillus selenitrireducens ES3-24.</title>
        <authorList>
            <person name="Xu D."/>
            <person name="Yao R."/>
            <person name="Zheng S."/>
        </authorList>
    </citation>
    <scope>NUCLEOTIDE SEQUENCE [LARGE SCALE GENOMIC DNA]</scope>
    <source>
        <strain evidence="3 4">ES3-24</strain>
    </source>
</reference>
<dbReference type="RefSeq" id="WP_078497468.1">
    <property type="nucleotide sequence ID" value="NZ_MSZX01000002.1"/>
</dbReference>
<evidence type="ECO:0000313" key="3">
    <source>
        <dbReference type="EMBL" id="OPA80121.1"/>
    </source>
</evidence>
<evidence type="ECO:0000256" key="1">
    <source>
        <dbReference type="ARBA" id="ARBA00007789"/>
    </source>
</evidence>
<proteinExistence type="predicted"/>
<evidence type="ECO:0000313" key="4">
    <source>
        <dbReference type="Proteomes" id="UP000190188"/>
    </source>
</evidence>
<comment type="caution">
    <text evidence="3">The sequence shown here is derived from an EMBL/GenBank/DDBJ whole genome shotgun (WGS) entry which is preliminary data.</text>
</comment>
<dbReference type="AlphaFoldDB" id="A0A1T2XJQ8"/>
<dbReference type="FunFam" id="3.20.20.30:FF:000002">
    <property type="entry name" value="LLM class flavin-dependent oxidoreductase"/>
    <property type="match status" value="1"/>
</dbReference>
<dbReference type="GO" id="GO:0005829">
    <property type="term" value="C:cytosol"/>
    <property type="evidence" value="ECO:0007669"/>
    <property type="project" value="TreeGrafter"/>
</dbReference>
<name>A0A1T2XJQ8_9BACL</name>
<dbReference type="Proteomes" id="UP000190188">
    <property type="component" value="Unassembled WGS sequence"/>
</dbReference>
<dbReference type="OrthoDB" id="9780518at2"/>
<feature type="domain" description="Luciferase-like" evidence="2">
    <location>
        <begin position="21"/>
        <end position="306"/>
    </location>
</feature>
<dbReference type="InterPro" id="IPR050766">
    <property type="entry name" value="Bact_Lucif_Oxidored"/>
</dbReference>
<dbReference type="InterPro" id="IPR019949">
    <property type="entry name" value="CmoO-like"/>
</dbReference>
<gene>
    <name evidence="3" type="ORF">BVG16_05070</name>
</gene>
<dbReference type="STRING" id="1324314.BVG16_05070"/>
<evidence type="ECO:0000259" key="2">
    <source>
        <dbReference type="Pfam" id="PF00296"/>
    </source>
</evidence>
<keyword evidence="4" id="KW-1185">Reference proteome</keyword>
<dbReference type="PANTHER" id="PTHR30137:SF19">
    <property type="entry name" value="LUCIFERASE-LIKE MONOOXYGENASE"/>
    <property type="match status" value="1"/>
</dbReference>
<dbReference type="Gene3D" id="3.20.20.30">
    <property type="entry name" value="Luciferase-like domain"/>
    <property type="match status" value="1"/>
</dbReference>
<keyword evidence="3" id="KW-0503">Monooxygenase</keyword>